<accession>A0A1U9K4F4</accession>
<dbReference type="KEGG" id="ntr:B0W44_03215"/>
<gene>
    <name evidence="1" type="ORF">B0W44_03215</name>
</gene>
<dbReference type="AlphaFoldDB" id="A0A1U9K4F4"/>
<dbReference type="Pfam" id="PF07722">
    <property type="entry name" value="Peptidase_C26"/>
    <property type="match status" value="1"/>
</dbReference>
<dbReference type="InterPro" id="IPR044668">
    <property type="entry name" value="PuuD-like"/>
</dbReference>
<dbReference type="OrthoDB" id="9813383at2"/>
<dbReference type="PROSITE" id="PS51273">
    <property type="entry name" value="GATASE_TYPE_1"/>
    <property type="match status" value="1"/>
</dbReference>
<evidence type="ECO:0000313" key="2">
    <source>
        <dbReference type="Proteomes" id="UP000188603"/>
    </source>
</evidence>
<reference evidence="1 2" key="1">
    <citation type="journal article" date="2015" name="Int. J. Syst. Evol. Microbiol.">
        <title>Novibacillus thermophilus gen. nov., sp. nov., a Gram-staining-negative and moderately thermophilic member of the family Thermoactinomycetaceae.</title>
        <authorList>
            <person name="Yang G."/>
            <person name="Chen J."/>
            <person name="Zhou S."/>
        </authorList>
    </citation>
    <scope>NUCLEOTIDE SEQUENCE [LARGE SCALE GENOMIC DNA]</scope>
    <source>
        <strain evidence="1 2">SG-1</strain>
    </source>
</reference>
<dbReference type="PANTHER" id="PTHR43235">
    <property type="entry name" value="GLUTAMINE AMIDOTRANSFERASE PB2B2.05-RELATED"/>
    <property type="match status" value="1"/>
</dbReference>
<evidence type="ECO:0000313" key="1">
    <source>
        <dbReference type="EMBL" id="AQS54929.1"/>
    </source>
</evidence>
<organism evidence="1 2">
    <name type="scientific">Novibacillus thermophilus</name>
    <dbReference type="NCBI Taxonomy" id="1471761"/>
    <lineage>
        <taxon>Bacteria</taxon>
        <taxon>Bacillati</taxon>
        <taxon>Bacillota</taxon>
        <taxon>Bacilli</taxon>
        <taxon>Bacillales</taxon>
        <taxon>Thermoactinomycetaceae</taxon>
        <taxon>Novibacillus</taxon>
    </lineage>
</organism>
<proteinExistence type="predicted"/>
<dbReference type="SUPFAM" id="SSF52317">
    <property type="entry name" value="Class I glutamine amidotransferase-like"/>
    <property type="match status" value="1"/>
</dbReference>
<dbReference type="GO" id="GO:0005829">
    <property type="term" value="C:cytosol"/>
    <property type="evidence" value="ECO:0007669"/>
    <property type="project" value="TreeGrafter"/>
</dbReference>
<dbReference type="GO" id="GO:0033969">
    <property type="term" value="F:gamma-glutamyl-gamma-aminobutyrate hydrolase activity"/>
    <property type="evidence" value="ECO:0007669"/>
    <property type="project" value="TreeGrafter"/>
</dbReference>
<dbReference type="PANTHER" id="PTHR43235:SF1">
    <property type="entry name" value="GLUTAMINE AMIDOTRANSFERASE PB2B2.05-RELATED"/>
    <property type="match status" value="1"/>
</dbReference>
<dbReference type="InterPro" id="IPR029062">
    <property type="entry name" value="Class_I_gatase-like"/>
</dbReference>
<protein>
    <submittedName>
        <fullName evidence="1">Uncharacterized protein</fullName>
    </submittedName>
</protein>
<dbReference type="EMBL" id="CP019699">
    <property type="protein sequence ID" value="AQS54929.1"/>
    <property type="molecule type" value="Genomic_DNA"/>
</dbReference>
<dbReference type="Gene3D" id="3.40.50.880">
    <property type="match status" value="1"/>
</dbReference>
<dbReference type="STRING" id="1471761.B0W44_03215"/>
<dbReference type="RefSeq" id="WP_077718745.1">
    <property type="nucleotide sequence ID" value="NZ_CP019699.1"/>
</dbReference>
<dbReference type="Proteomes" id="UP000188603">
    <property type="component" value="Chromosome"/>
</dbReference>
<sequence length="249" mass="27380">MKPAIGLTVHADRGASGDLYPGHPLLYVERHYVDTIVHHGMSPILVPVVQDGDFIRHLVGKLDGLVLTGGGFLRLHPTPQPLPGLKGTGSGRYAFERALLQAMIPKGAPILGICRGAQMINDVRGGTLTNLDGKTTAEHHQGRKGISGDQATHAVRLSPASRIANWIGLHRIEVNSFHRQAVSRLGTGLKAVGWSEEDGVIEVFEGVDHPWLIGLQFHPEQLWRTYAYWTKFFAQLRQAAIQYKRSQSE</sequence>
<dbReference type="InterPro" id="IPR011697">
    <property type="entry name" value="Peptidase_C26"/>
</dbReference>
<dbReference type="GO" id="GO:0006598">
    <property type="term" value="P:polyamine catabolic process"/>
    <property type="evidence" value="ECO:0007669"/>
    <property type="project" value="TreeGrafter"/>
</dbReference>
<dbReference type="CDD" id="cd01745">
    <property type="entry name" value="GATase1_2"/>
    <property type="match status" value="1"/>
</dbReference>
<keyword evidence="2" id="KW-1185">Reference proteome</keyword>
<name>A0A1U9K4F4_9BACL</name>